<dbReference type="EC" id="2.1.1.266" evidence="1"/>
<evidence type="ECO:0000313" key="2">
    <source>
        <dbReference type="EMBL" id="EME68390.1"/>
    </source>
</evidence>
<accession>M2Z254</accession>
<dbReference type="PANTHER" id="PTHR37426:SF1">
    <property type="entry name" value="RIBOSOMAL RNA LARGE SUBUNIT METHYLTRANSFERASE J"/>
    <property type="match status" value="1"/>
</dbReference>
<dbReference type="Gene3D" id="3.40.50.150">
    <property type="entry name" value="Vaccinia Virus protein VP39"/>
    <property type="match status" value="1"/>
</dbReference>
<feature type="binding site" evidence="1">
    <location>
        <begin position="142"/>
        <end position="143"/>
    </location>
    <ligand>
        <name>S-adenosyl-L-methionine</name>
        <dbReference type="ChEBI" id="CHEBI:59789"/>
    </ligand>
</feature>
<dbReference type="InterPro" id="IPR029063">
    <property type="entry name" value="SAM-dependent_MTases_sf"/>
</dbReference>
<comment type="catalytic activity">
    <reaction evidence="1">
        <text>adenosine(2030) in 23S rRNA + S-adenosyl-L-methionine = N(6)-methyladenosine(2030) in 23S rRNA + S-adenosyl-L-homocysteine + H(+)</text>
        <dbReference type="Rhea" id="RHEA:43736"/>
        <dbReference type="Rhea" id="RHEA-COMP:10668"/>
        <dbReference type="Rhea" id="RHEA-COMP:10669"/>
        <dbReference type="ChEBI" id="CHEBI:15378"/>
        <dbReference type="ChEBI" id="CHEBI:57856"/>
        <dbReference type="ChEBI" id="CHEBI:59789"/>
        <dbReference type="ChEBI" id="CHEBI:74411"/>
        <dbReference type="ChEBI" id="CHEBI:74449"/>
        <dbReference type="EC" id="2.1.1.266"/>
    </reaction>
</comment>
<keyword evidence="1" id="KW-0694">RNA-binding</keyword>
<dbReference type="Pfam" id="PF04378">
    <property type="entry name" value="RsmJ"/>
    <property type="match status" value="1"/>
</dbReference>
<dbReference type="AlphaFoldDB" id="M2Z254"/>
<dbReference type="PATRIC" id="fig|1244869.3.peg.3709"/>
<evidence type="ECO:0000313" key="3">
    <source>
        <dbReference type="Proteomes" id="UP000011744"/>
    </source>
</evidence>
<comment type="subunit">
    <text evidence="1">Monomer.</text>
</comment>
<dbReference type="GO" id="GO:0005829">
    <property type="term" value="C:cytosol"/>
    <property type="evidence" value="ECO:0007669"/>
    <property type="project" value="TreeGrafter"/>
</dbReference>
<feature type="binding site" evidence="1">
    <location>
        <position position="18"/>
    </location>
    <ligand>
        <name>S-adenosyl-L-methionine</name>
        <dbReference type="ChEBI" id="CHEBI:59789"/>
    </ligand>
</feature>
<dbReference type="OrthoDB" id="9791274at2"/>
<feature type="site" description="Interaction with substrate rRNA" evidence="1">
    <location>
        <position position="3"/>
    </location>
</feature>
<gene>
    <name evidence="1" type="primary">rlmJ</name>
    <name evidence="2" type="ORF">H261_18562</name>
</gene>
<dbReference type="GO" id="GO:0003723">
    <property type="term" value="F:RNA binding"/>
    <property type="evidence" value="ECO:0007669"/>
    <property type="project" value="UniProtKB-UniRule"/>
</dbReference>
<feature type="binding site" evidence="1">
    <location>
        <position position="163"/>
    </location>
    <ligand>
        <name>S-adenosyl-L-methionine</name>
        <dbReference type="ChEBI" id="CHEBI:59789"/>
    </ligand>
</feature>
<keyword evidence="1" id="KW-0489">Methyltransferase</keyword>
<keyword evidence="3" id="KW-1185">Reference proteome</keyword>
<comment type="similarity">
    <text evidence="1">Belongs to the RlmJ family.</text>
</comment>
<dbReference type="SUPFAM" id="SSF53335">
    <property type="entry name" value="S-adenosyl-L-methionine-dependent methyltransferases"/>
    <property type="match status" value="1"/>
</dbReference>
<feature type="binding site" evidence="1">
    <location>
        <position position="117"/>
    </location>
    <ligand>
        <name>S-adenosyl-L-methionine</name>
        <dbReference type="ChEBI" id="CHEBI:59789"/>
    </ligand>
</feature>
<reference evidence="2 3" key="1">
    <citation type="journal article" date="2014" name="Genome Announc.">
        <title>Draft Genome Sequence of Magnetospirillum sp. Strain SO-1, a Freshwater Magnetotactic Bacterium Isolated from the Ol'khovka River, Russia.</title>
        <authorList>
            <person name="Grouzdev D.S."/>
            <person name="Dziuba M.V."/>
            <person name="Sukhacheva M.S."/>
            <person name="Mardanov A.V."/>
            <person name="Beletskiy A.V."/>
            <person name="Kuznetsov B.B."/>
            <person name="Skryabin K.G."/>
        </authorList>
    </citation>
    <scope>NUCLEOTIDE SEQUENCE [LARGE SCALE GENOMIC DNA]</scope>
    <source>
        <strain evidence="2 3">SO-1</strain>
    </source>
</reference>
<organism evidence="2 3">
    <name type="scientific">Paramagnetospirillum caucaseum</name>
    <dbReference type="NCBI Taxonomy" id="1244869"/>
    <lineage>
        <taxon>Bacteria</taxon>
        <taxon>Pseudomonadati</taxon>
        <taxon>Pseudomonadota</taxon>
        <taxon>Alphaproteobacteria</taxon>
        <taxon>Rhodospirillales</taxon>
        <taxon>Magnetospirillaceae</taxon>
        <taxon>Paramagnetospirillum</taxon>
    </lineage>
</organism>
<comment type="caution">
    <text evidence="2">The sequence shown here is derived from an EMBL/GenBank/DDBJ whole genome shotgun (WGS) entry which is preliminary data.</text>
</comment>
<dbReference type="Proteomes" id="UP000011744">
    <property type="component" value="Unassembled WGS sequence"/>
</dbReference>
<dbReference type="EMBL" id="AONQ01000067">
    <property type="protein sequence ID" value="EME68390.1"/>
    <property type="molecule type" value="Genomic_DNA"/>
</dbReference>
<feature type="binding site" evidence="1">
    <location>
        <position position="41"/>
    </location>
    <ligand>
        <name>S-adenosyl-L-methionine</name>
        <dbReference type="ChEBI" id="CHEBI:59789"/>
    </ligand>
</feature>
<protein>
    <recommendedName>
        <fullName evidence="1">Ribosomal RNA large subunit methyltransferase J</fullName>
        <ecNumber evidence="1">2.1.1.266</ecNumber>
    </recommendedName>
    <alternativeName>
        <fullName evidence="1">23S rRNA (adenine(2030)-N6)-methyltransferase</fullName>
    </alternativeName>
    <alternativeName>
        <fullName evidence="1">23S rRNA m6A2030 methyltransferase</fullName>
    </alternativeName>
</protein>
<dbReference type="HAMAP" id="MF_00934">
    <property type="entry name" value="23SrRNA_methyltr_J"/>
    <property type="match status" value="1"/>
</dbReference>
<dbReference type="InterPro" id="IPR007473">
    <property type="entry name" value="RlmJ"/>
</dbReference>
<dbReference type="GO" id="GO:0070475">
    <property type="term" value="P:rRNA base methylation"/>
    <property type="evidence" value="ECO:0007669"/>
    <property type="project" value="UniProtKB-UniRule"/>
</dbReference>
<keyword evidence="1" id="KW-0698">rRNA processing</keyword>
<sequence>MNYRHAYHAGNFADVMKHAVLALVVAGLKRKETPFFALDTHAGIGAYDLEAPQADKTGEYLGGIARVLDAPDPPAELEPYLAVVRSWNAGGALRRYPGSPELLRGLMRPQDRMALVELHPEDVETLRSRFHGDRRVGVHHLDGYTAAKGLLPPPERRGLVLMDPPFEVRNEFERLLAALHRTRKLWPNGITLAWYPIKGREPVEAFYREVAGQGGPQTLAAELLLRPAEDPFKLNGSGLLVVNPPWQLRENLDRILPWLAGTVAPAGGSAQIRQLIAEKPLGP</sequence>
<dbReference type="RefSeq" id="WP_008620512.1">
    <property type="nucleotide sequence ID" value="NZ_AONQ01000067.1"/>
</dbReference>
<comment type="function">
    <text evidence="1">Specifically methylates the adenine in position 2030 of 23S rRNA.</text>
</comment>
<dbReference type="GO" id="GO:0036307">
    <property type="term" value="F:23S rRNA (adenine(2030)-N(6))-methyltransferase activity"/>
    <property type="evidence" value="ECO:0007669"/>
    <property type="project" value="UniProtKB-UniRule"/>
</dbReference>
<keyword evidence="1" id="KW-0808">Transferase</keyword>
<keyword evidence="1" id="KW-0949">S-adenosyl-L-methionine</keyword>
<name>M2Z254_9PROT</name>
<dbReference type="eggNOG" id="COG2961">
    <property type="taxonomic scope" value="Bacteria"/>
</dbReference>
<feature type="binding site" evidence="1">
    <location>
        <position position="99"/>
    </location>
    <ligand>
        <name>S-adenosyl-L-methionine</name>
        <dbReference type="ChEBI" id="CHEBI:59789"/>
    </ligand>
</feature>
<evidence type="ECO:0000256" key="1">
    <source>
        <dbReference type="HAMAP-Rule" id="MF_00934"/>
    </source>
</evidence>
<dbReference type="PANTHER" id="PTHR37426">
    <property type="entry name" value="RIBOSOMAL RNA LARGE SUBUNIT METHYLTRANSFERASE J"/>
    <property type="match status" value="1"/>
</dbReference>
<feature type="active site" description="Proton acceptor" evidence="1">
    <location>
        <position position="163"/>
    </location>
</feature>
<proteinExistence type="inferred from homology"/>